<reference evidence="1 2" key="1">
    <citation type="submission" date="2014-08" db="EMBL/GenBank/DDBJ databases">
        <authorList>
            <person name="Chen Y.-H."/>
        </authorList>
    </citation>
    <scope>NUCLEOTIDE SEQUENCE [LARGE SCALE GENOMIC DNA]</scope>
</reference>
<evidence type="ECO:0000313" key="1">
    <source>
        <dbReference type="EMBL" id="CDZ35209.1"/>
    </source>
</evidence>
<protein>
    <submittedName>
        <fullName evidence="1">Uncharacterized protein</fullName>
    </submittedName>
</protein>
<organism evidence="1 2">
    <name type="scientific">Neorhizobium galegae bv. officinalis</name>
    <dbReference type="NCBI Taxonomy" id="323656"/>
    <lineage>
        <taxon>Bacteria</taxon>
        <taxon>Pseudomonadati</taxon>
        <taxon>Pseudomonadota</taxon>
        <taxon>Alphaproteobacteria</taxon>
        <taxon>Hyphomicrobiales</taxon>
        <taxon>Rhizobiaceae</taxon>
        <taxon>Rhizobium/Agrobacterium group</taxon>
        <taxon>Neorhizobium</taxon>
    </lineage>
</organism>
<sequence length="45" mass="5189">MPYGNHVRTRKTSMFQRSIGAVDLVKRFGTDFVLENAEGFVERLD</sequence>
<proteinExistence type="predicted"/>
<accession>A0A0T7FJN5</accession>
<evidence type="ECO:0000313" key="2">
    <source>
        <dbReference type="Proteomes" id="UP000046176"/>
    </source>
</evidence>
<name>A0A0T7FJN5_NEOGA</name>
<dbReference type="AlphaFoldDB" id="A0A0T7FJN5"/>
<dbReference type="EMBL" id="CCRH01000007">
    <property type="protein sequence ID" value="CDZ35209.1"/>
    <property type="molecule type" value="Genomic_DNA"/>
</dbReference>
<dbReference type="Proteomes" id="UP000046176">
    <property type="component" value="Unassembled WGS sequence"/>
</dbReference>
<gene>
    <name evidence="1" type="ORF">NGAL_HAMBI1145_27290</name>
</gene>